<evidence type="ECO:0000256" key="2">
    <source>
        <dbReference type="ARBA" id="ARBA00006275"/>
    </source>
</evidence>
<dbReference type="Proteomes" id="UP001485459">
    <property type="component" value="Chromosome"/>
</dbReference>
<dbReference type="InterPro" id="IPR033985">
    <property type="entry name" value="SusD-like_N"/>
</dbReference>
<evidence type="ECO:0000313" key="8">
    <source>
        <dbReference type="EMBL" id="WZN40515.1"/>
    </source>
</evidence>
<dbReference type="Pfam" id="PF14322">
    <property type="entry name" value="SusD-like_3"/>
    <property type="match status" value="1"/>
</dbReference>
<evidence type="ECO:0000256" key="3">
    <source>
        <dbReference type="ARBA" id="ARBA00022729"/>
    </source>
</evidence>
<sequence length="497" mass="55925">MKKTFISIYALGALALFSACKKWVDVQPNDRLLEDQAFNNPENIRFALNGIYSNLAAKSLYGQFMTMTAVDALGQLNSGVQLNTGGTPSGVATGTPALPYTNYNWDDVRLKAGMDAAWTQAYRSILNINMFLTNLEKYPGVIATAEERLYRGELYGLRAMLHFDMLRLFGPVYLTDSTALSIPYYTTSSPTVKPLIKANDVMDSVLADIGKAMLHLDADPVLTTGKQDKVVNDGLDYSRMRNLRMNWYAARALQARVLLYRNAKEAAGAVAADLIAKMDAQFPWFDEKTGALPIDRAFSNEVLFALNVPNMYDWTREIFAGDVEAQFMWSPNNVRLNAAYENNGSTDFRFTTIKPFSWWDVPPGAVFSFRTMRKFNNVDGDNVQFRFRMPMLRKSEIYFIAAECATSDAAGFELLNAVRKARGLSEPPLTTNLATEIRKEYVKELYGEGQVFFYYKRTNTKSLLKANSTGTTGTTNLQTMTSKQYVVPLPENERFYQ</sequence>
<comment type="subcellular location">
    <subcellularLocation>
        <location evidence="1">Cell outer membrane</location>
    </subcellularLocation>
</comment>
<comment type="similarity">
    <text evidence="2">Belongs to the SusD family.</text>
</comment>
<reference evidence="9" key="1">
    <citation type="submission" date="2024-03" db="EMBL/GenBank/DDBJ databases">
        <title>Chitinophaga horti sp. nov., isolated from garden soil.</title>
        <authorList>
            <person name="Lee D.S."/>
            <person name="Han D.M."/>
            <person name="Baek J.H."/>
            <person name="Choi D.G."/>
            <person name="Jeon J.H."/>
            <person name="Jeon C.O."/>
        </authorList>
    </citation>
    <scope>NUCLEOTIDE SEQUENCE [LARGE SCALE GENOMIC DNA]</scope>
    <source>
        <strain evidence="9">GPA1</strain>
    </source>
</reference>
<evidence type="ECO:0000256" key="4">
    <source>
        <dbReference type="ARBA" id="ARBA00023136"/>
    </source>
</evidence>
<evidence type="ECO:0000256" key="5">
    <source>
        <dbReference type="ARBA" id="ARBA00023237"/>
    </source>
</evidence>
<dbReference type="Pfam" id="PF07980">
    <property type="entry name" value="SusD_RagB"/>
    <property type="match status" value="1"/>
</dbReference>
<dbReference type="PROSITE" id="PS51257">
    <property type="entry name" value="PROKAR_LIPOPROTEIN"/>
    <property type="match status" value="1"/>
</dbReference>
<dbReference type="InterPro" id="IPR012944">
    <property type="entry name" value="SusD_RagB_dom"/>
</dbReference>
<proteinExistence type="inferred from homology"/>
<dbReference type="EMBL" id="CP149822">
    <property type="protein sequence ID" value="WZN40515.1"/>
    <property type="molecule type" value="Genomic_DNA"/>
</dbReference>
<gene>
    <name evidence="8" type="ORF">WJU16_21360</name>
</gene>
<keyword evidence="3" id="KW-0732">Signal</keyword>
<feature type="domain" description="SusD-like N-terminal" evidence="7">
    <location>
        <begin position="101"/>
        <end position="192"/>
    </location>
</feature>
<accession>A0ABZ2YLG0</accession>
<keyword evidence="4" id="KW-0472">Membrane</keyword>
<evidence type="ECO:0000259" key="6">
    <source>
        <dbReference type="Pfam" id="PF07980"/>
    </source>
</evidence>
<organism evidence="8 9">
    <name type="scientific">Chitinophaga pollutisoli</name>
    <dbReference type="NCBI Taxonomy" id="3133966"/>
    <lineage>
        <taxon>Bacteria</taxon>
        <taxon>Pseudomonadati</taxon>
        <taxon>Bacteroidota</taxon>
        <taxon>Chitinophagia</taxon>
        <taxon>Chitinophagales</taxon>
        <taxon>Chitinophagaceae</taxon>
        <taxon>Chitinophaga</taxon>
    </lineage>
</organism>
<evidence type="ECO:0000256" key="1">
    <source>
        <dbReference type="ARBA" id="ARBA00004442"/>
    </source>
</evidence>
<dbReference type="RefSeq" id="WP_341835432.1">
    <property type="nucleotide sequence ID" value="NZ_CP149822.1"/>
</dbReference>
<protein>
    <submittedName>
        <fullName evidence="8">RagB/SusD family nutrient uptake outer membrane protein</fullName>
    </submittedName>
</protein>
<evidence type="ECO:0000259" key="7">
    <source>
        <dbReference type="Pfam" id="PF14322"/>
    </source>
</evidence>
<keyword evidence="5" id="KW-0998">Cell outer membrane</keyword>
<dbReference type="SUPFAM" id="SSF48452">
    <property type="entry name" value="TPR-like"/>
    <property type="match status" value="1"/>
</dbReference>
<dbReference type="Gene3D" id="1.25.40.390">
    <property type="match status" value="1"/>
</dbReference>
<name>A0ABZ2YLG0_9BACT</name>
<dbReference type="InterPro" id="IPR011990">
    <property type="entry name" value="TPR-like_helical_dom_sf"/>
</dbReference>
<feature type="domain" description="RagB/SusD" evidence="6">
    <location>
        <begin position="388"/>
        <end position="485"/>
    </location>
</feature>
<keyword evidence="9" id="KW-1185">Reference proteome</keyword>
<evidence type="ECO:0000313" key="9">
    <source>
        <dbReference type="Proteomes" id="UP001485459"/>
    </source>
</evidence>